<evidence type="ECO:0000256" key="3">
    <source>
        <dbReference type="ARBA" id="ARBA00004887"/>
    </source>
</evidence>
<comment type="function">
    <text evidence="2">Catalyzes the dismutation of two molecules of 6,7-dimethyl-8-ribityllumazine, resulting in the formation of riboflavin and 5-amino-6-(D-ribitylamino)uracil.</text>
</comment>
<feature type="domain" description="Lumazine-binding" evidence="12">
    <location>
        <begin position="100"/>
        <end position="196"/>
    </location>
</feature>
<dbReference type="InterPro" id="IPR017938">
    <property type="entry name" value="Riboflavin_synthase-like_b-brl"/>
</dbReference>
<dbReference type="Pfam" id="PF00677">
    <property type="entry name" value="Lum_binding"/>
    <property type="match status" value="2"/>
</dbReference>
<name>A0A848DEA1_9PSEU</name>
<organism evidence="13 14">
    <name type="scientific">Pseudonocardia bannensis</name>
    <dbReference type="NCBI Taxonomy" id="630973"/>
    <lineage>
        <taxon>Bacteria</taxon>
        <taxon>Bacillati</taxon>
        <taxon>Actinomycetota</taxon>
        <taxon>Actinomycetes</taxon>
        <taxon>Pseudonocardiales</taxon>
        <taxon>Pseudonocardiaceae</taxon>
        <taxon>Pseudonocardia</taxon>
    </lineage>
</organism>
<reference evidence="13 14" key="1">
    <citation type="submission" date="2020-04" db="EMBL/GenBank/DDBJ databases">
        <authorList>
            <person name="Klaysubun C."/>
            <person name="Duangmal K."/>
            <person name="Lipun K."/>
        </authorList>
    </citation>
    <scope>NUCLEOTIDE SEQUENCE [LARGE SCALE GENOMIC DNA]</scope>
    <source>
        <strain evidence="13 14">DSM 45300</strain>
    </source>
</reference>
<evidence type="ECO:0000256" key="9">
    <source>
        <dbReference type="ARBA" id="ARBA00022737"/>
    </source>
</evidence>
<dbReference type="InterPro" id="IPR023366">
    <property type="entry name" value="ATP_synth_asu-like_sf"/>
</dbReference>
<evidence type="ECO:0000256" key="11">
    <source>
        <dbReference type="PROSITE-ProRule" id="PRU00524"/>
    </source>
</evidence>
<evidence type="ECO:0000313" key="13">
    <source>
        <dbReference type="EMBL" id="NMH90891.1"/>
    </source>
</evidence>
<proteinExistence type="predicted"/>
<dbReference type="EC" id="2.5.1.9" evidence="5 10"/>
<evidence type="ECO:0000256" key="2">
    <source>
        <dbReference type="ARBA" id="ARBA00002803"/>
    </source>
</evidence>
<dbReference type="PANTHER" id="PTHR21098">
    <property type="entry name" value="RIBOFLAVIN SYNTHASE ALPHA CHAIN"/>
    <property type="match status" value="1"/>
</dbReference>
<comment type="caution">
    <text evidence="13">The sequence shown here is derived from an EMBL/GenBank/DDBJ whole genome shotgun (WGS) entry which is preliminary data.</text>
</comment>
<dbReference type="FunFam" id="2.40.30.20:FF:000003">
    <property type="entry name" value="Riboflavin synthase, alpha subunit"/>
    <property type="match status" value="1"/>
</dbReference>
<evidence type="ECO:0000256" key="7">
    <source>
        <dbReference type="ARBA" id="ARBA00022619"/>
    </source>
</evidence>
<dbReference type="Proteomes" id="UP000586918">
    <property type="component" value="Unassembled WGS sequence"/>
</dbReference>
<evidence type="ECO:0000256" key="4">
    <source>
        <dbReference type="ARBA" id="ARBA00011233"/>
    </source>
</evidence>
<evidence type="ECO:0000256" key="8">
    <source>
        <dbReference type="ARBA" id="ARBA00022679"/>
    </source>
</evidence>
<dbReference type="InterPro" id="IPR001783">
    <property type="entry name" value="Lumazine-bd"/>
</dbReference>
<dbReference type="PROSITE" id="PS51177">
    <property type="entry name" value="LUMAZINE_BIND"/>
    <property type="match status" value="2"/>
</dbReference>
<dbReference type="NCBIfam" id="NF009566">
    <property type="entry name" value="PRK13020.1"/>
    <property type="match status" value="1"/>
</dbReference>
<dbReference type="Gene3D" id="2.40.30.20">
    <property type="match status" value="2"/>
</dbReference>
<dbReference type="NCBIfam" id="TIGR00187">
    <property type="entry name" value="ribE"/>
    <property type="match status" value="1"/>
</dbReference>
<sequence length="210" mass="21712">MFTGIVEEVGEIIDVRRTDEVVALTVRGQTVTSDAAHGDSIAVNGVCLTVIDPDGATGGTFTVELVPETLRRSSLSGIGVGSKVNLERALPAGGRLGGHIVQGHVDGVGTVLSRTPGERSDEVRFGLPPELARYVVEKGSIAVDGVSLTVAATDGESFTVALIPTTLADTTLGVRQAGDSVNLEVDVVAKYVERLTAGYLGDSGEEARVQ</sequence>
<dbReference type="RefSeq" id="WP_169410414.1">
    <property type="nucleotide sequence ID" value="NZ_JAAXKZ010000010.1"/>
</dbReference>
<keyword evidence="7" id="KW-0686">Riboflavin biosynthesis</keyword>
<comment type="subunit">
    <text evidence="4">Homotrimer.</text>
</comment>
<feature type="domain" description="Lumazine-binding" evidence="12">
    <location>
        <begin position="1"/>
        <end position="99"/>
    </location>
</feature>
<dbReference type="GO" id="GO:0009231">
    <property type="term" value="P:riboflavin biosynthetic process"/>
    <property type="evidence" value="ECO:0007669"/>
    <property type="project" value="UniProtKB-KW"/>
</dbReference>
<evidence type="ECO:0000256" key="1">
    <source>
        <dbReference type="ARBA" id="ARBA00000968"/>
    </source>
</evidence>
<gene>
    <name evidence="13" type="ORF">HF519_04685</name>
</gene>
<protein>
    <recommendedName>
        <fullName evidence="6 10">Riboflavin synthase</fullName>
        <ecNumber evidence="5 10">2.5.1.9</ecNumber>
    </recommendedName>
</protein>
<dbReference type="PANTHER" id="PTHR21098:SF12">
    <property type="entry name" value="RIBOFLAVIN SYNTHASE"/>
    <property type="match status" value="1"/>
</dbReference>
<accession>A0A848DEA1</accession>
<dbReference type="GO" id="GO:0004746">
    <property type="term" value="F:riboflavin synthase activity"/>
    <property type="evidence" value="ECO:0007669"/>
    <property type="project" value="UniProtKB-UniRule"/>
</dbReference>
<keyword evidence="8 13" id="KW-0808">Transferase</keyword>
<evidence type="ECO:0000313" key="14">
    <source>
        <dbReference type="Proteomes" id="UP000586918"/>
    </source>
</evidence>
<dbReference type="AlphaFoldDB" id="A0A848DEA1"/>
<dbReference type="PIRSF" id="PIRSF000498">
    <property type="entry name" value="Riboflavin_syn_A"/>
    <property type="match status" value="1"/>
</dbReference>
<evidence type="ECO:0000256" key="10">
    <source>
        <dbReference type="NCBIfam" id="TIGR00187"/>
    </source>
</evidence>
<feature type="repeat" description="Lumazine-binding" evidence="11">
    <location>
        <begin position="1"/>
        <end position="99"/>
    </location>
</feature>
<dbReference type="CDD" id="cd00402">
    <property type="entry name" value="Riboflavin_synthase_like"/>
    <property type="match status" value="1"/>
</dbReference>
<dbReference type="EMBL" id="JAAXKZ010000010">
    <property type="protein sequence ID" value="NMH90891.1"/>
    <property type="molecule type" value="Genomic_DNA"/>
</dbReference>
<keyword evidence="9" id="KW-0677">Repeat</keyword>
<dbReference type="NCBIfam" id="NF006767">
    <property type="entry name" value="PRK09289.1"/>
    <property type="match status" value="1"/>
</dbReference>
<evidence type="ECO:0000259" key="12">
    <source>
        <dbReference type="PROSITE" id="PS51177"/>
    </source>
</evidence>
<evidence type="ECO:0000256" key="6">
    <source>
        <dbReference type="ARBA" id="ARBA00013950"/>
    </source>
</evidence>
<keyword evidence="14" id="KW-1185">Reference proteome</keyword>
<comment type="catalytic activity">
    <reaction evidence="1">
        <text>2 6,7-dimethyl-8-(1-D-ribityl)lumazine + H(+) = 5-amino-6-(D-ribitylamino)uracil + riboflavin</text>
        <dbReference type="Rhea" id="RHEA:20772"/>
        <dbReference type="ChEBI" id="CHEBI:15378"/>
        <dbReference type="ChEBI" id="CHEBI:15934"/>
        <dbReference type="ChEBI" id="CHEBI:57986"/>
        <dbReference type="ChEBI" id="CHEBI:58201"/>
        <dbReference type="EC" id="2.5.1.9"/>
    </reaction>
</comment>
<dbReference type="FunFam" id="2.40.30.20:FF:000004">
    <property type="entry name" value="Riboflavin synthase, alpha subunit"/>
    <property type="match status" value="1"/>
</dbReference>
<dbReference type="SUPFAM" id="SSF63380">
    <property type="entry name" value="Riboflavin synthase domain-like"/>
    <property type="match status" value="2"/>
</dbReference>
<feature type="repeat" description="Lumazine-binding" evidence="11">
    <location>
        <begin position="100"/>
        <end position="196"/>
    </location>
</feature>
<evidence type="ECO:0000256" key="5">
    <source>
        <dbReference type="ARBA" id="ARBA00012827"/>
    </source>
</evidence>
<comment type="pathway">
    <text evidence="3">Cofactor biosynthesis; riboflavin biosynthesis; riboflavin from 2-hydroxy-3-oxobutyl phosphate and 5-amino-6-(D-ribitylamino)uracil: step 2/2.</text>
</comment>
<dbReference type="InterPro" id="IPR026017">
    <property type="entry name" value="Lumazine-bd_dom"/>
</dbReference>